<dbReference type="Pfam" id="PF00860">
    <property type="entry name" value="Xan_ur_permease"/>
    <property type="match status" value="1"/>
</dbReference>
<feature type="transmembrane region" description="Helical" evidence="9">
    <location>
        <begin position="139"/>
        <end position="163"/>
    </location>
</feature>
<dbReference type="Proteomes" id="UP000752292">
    <property type="component" value="Unassembled WGS sequence"/>
</dbReference>
<proteinExistence type="inferred from homology"/>
<feature type="transmembrane region" description="Helical" evidence="9">
    <location>
        <begin position="391"/>
        <end position="420"/>
    </location>
</feature>
<evidence type="ECO:0000256" key="1">
    <source>
        <dbReference type="ARBA" id="ARBA00004651"/>
    </source>
</evidence>
<evidence type="ECO:0000256" key="6">
    <source>
        <dbReference type="ARBA" id="ARBA00022989"/>
    </source>
</evidence>
<evidence type="ECO:0000256" key="7">
    <source>
        <dbReference type="ARBA" id="ARBA00023136"/>
    </source>
</evidence>
<comment type="subcellular location">
    <subcellularLocation>
        <location evidence="1 8">Cell membrane</location>
        <topology evidence="1 8">Multi-pass membrane protein</topology>
    </subcellularLocation>
</comment>
<comment type="similarity">
    <text evidence="2 8">Belongs to the nucleobase:cation symporter-2 (NCS2) (TC 2.A.40) family. Azg-like subfamily.</text>
</comment>
<dbReference type="InterPro" id="IPR045018">
    <property type="entry name" value="Azg-like"/>
</dbReference>
<protein>
    <submittedName>
        <fullName evidence="10">NCS2 family permease</fullName>
    </submittedName>
</protein>
<feature type="transmembrane region" description="Helical" evidence="9">
    <location>
        <begin position="109"/>
        <end position="127"/>
    </location>
</feature>
<feature type="transmembrane region" description="Helical" evidence="9">
    <location>
        <begin position="201"/>
        <end position="221"/>
    </location>
</feature>
<keyword evidence="5 8" id="KW-0812">Transmembrane</keyword>
<dbReference type="InterPro" id="IPR026033">
    <property type="entry name" value="Azg-like_bact_archaea"/>
</dbReference>
<dbReference type="EMBL" id="JACQRX010000167">
    <property type="protein sequence ID" value="MBI4251558.1"/>
    <property type="molecule type" value="Genomic_DNA"/>
</dbReference>
<feature type="transmembrane region" description="Helical" evidence="9">
    <location>
        <begin position="50"/>
        <end position="74"/>
    </location>
</feature>
<dbReference type="GO" id="GO:0005345">
    <property type="term" value="F:purine nucleobase transmembrane transporter activity"/>
    <property type="evidence" value="ECO:0007669"/>
    <property type="project" value="TreeGrafter"/>
</dbReference>
<dbReference type="AlphaFoldDB" id="A0A933E8Z5"/>
<evidence type="ECO:0000256" key="8">
    <source>
        <dbReference type="PIRNR" id="PIRNR005353"/>
    </source>
</evidence>
<comment type="caution">
    <text evidence="10">The sequence shown here is derived from an EMBL/GenBank/DDBJ whole genome shotgun (WGS) entry which is preliminary data.</text>
</comment>
<evidence type="ECO:0000256" key="2">
    <source>
        <dbReference type="ARBA" id="ARBA00005697"/>
    </source>
</evidence>
<reference evidence="10" key="1">
    <citation type="submission" date="2020-07" db="EMBL/GenBank/DDBJ databases">
        <title>Huge and variable diversity of episymbiotic CPR bacteria and DPANN archaea in groundwater ecosystems.</title>
        <authorList>
            <person name="He C.Y."/>
            <person name="Keren R."/>
            <person name="Whittaker M."/>
            <person name="Farag I.F."/>
            <person name="Doudna J."/>
            <person name="Cate J.H.D."/>
            <person name="Banfield J.F."/>
        </authorList>
    </citation>
    <scope>NUCLEOTIDE SEQUENCE</scope>
    <source>
        <strain evidence="10">NC_groundwater_1370_Ag_S-0.2um_69_93</strain>
    </source>
</reference>
<evidence type="ECO:0000256" key="9">
    <source>
        <dbReference type="SAM" id="Phobius"/>
    </source>
</evidence>
<evidence type="ECO:0000256" key="4">
    <source>
        <dbReference type="ARBA" id="ARBA00022475"/>
    </source>
</evidence>
<evidence type="ECO:0000313" key="11">
    <source>
        <dbReference type="Proteomes" id="UP000752292"/>
    </source>
</evidence>
<dbReference type="PANTHER" id="PTHR43337">
    <property type="entry name" value="XANTHINE/URACIL PERMEASE C887.17-RELATED"/>
    <property type="match status" value="1"/>
</dbReference>
<evidence type="ECO:0000313" key="10">
    <source>
        <dbReference type="EMBL" id="MBI4251558.1"/>
    </source>
</evidence>
<keyword evidence="7 8" id="KW-0472">Membrane</keyword>
<evidence type="ECO:0000256" key="5">
    <source>
        <dbReference type="ARBA" id="ARBA00022692"/>
    </source>
</evidence>
<keyword evidence="4 8" id="KW-1003">Cell membrane</keyword>
<name>A0A933E8Z5_UNCTE</name>
<organism evidence="10 11">
    <name type="scientific">Tectimicrobiota bacterium</name>
    <dbReference type="NCBI Taxonomy" id="2528274"/>
    <lineage>
        <taxon>Bacteria</taxon>
        <taxon>Pseudomonadati</taxon>
        <taxon>Nitrospinota/Tectimicrobiota group</taxon>
        <taxon>Candidatus Tectimicrobiota</taxon>
    </lineage>
</organism>
<keyword evidence="6 8" id="KW-1133">Transmembrane helix</keyword>
<feature type="transmembrane region" description="Helical" evidence="9">
    <location>
        <begin position="21"/>
        <end position="38"/>
    </location>
</feature>
<keyword evidence="3 8" id="KW-0813">Transport</keyword>
<evidence type="ECO:0000256" key="3">
    <source>
        <dbReference type="ARBA" id="ARBA00022448"/>
    </source>
</evidence>
<feature type="transmembrane region" description="Helical" evidence="9">
    <location>
        <begin position="249"/>
        <end position="271"/>
    </location>
</feature>
<feature type="transmembrane region" description="Helical" evidence="9">
    <location>
        <begin position="332"/>
        <end position="352"/>
    </location>
</feature>
<feature type="transmembrane region" description="Helical" evidence="9">
    <location>
        <begin position="169"/>
        <end position="189"/>
    </location>
</feature>
<gene>
    <name evidence="10" type="ORF">HY618_03780</name>
</gene>
<dbReference type="GO" id="GO:0005886">
    <property type="term" value="C:plasma membrane"/>
    <property type="evidence" value="ECO:0007669"/>
    <property type="project" value="UniProtKB-SubCell"/>
</dbReference>
<feature type="transmembrane region" description="Helical" evidence="9">
    <location>
        <begin position="292"/>
        <end position="312"/>
    </location>
</feature>
<dbReference type="PIRSF" id="PIRSF005353">
    <property type="entry name" value="PbuG"/>
    <property type="match status" value="1"/>
</dbReference>
<accession>A0A933E8Z5</accession>
<feature type="transmembrane region" description="Helical" evidence="9">
    <location>
        <begin position="432"/>
        <end position="449"/>
    </location>
</feature>
<feature type="transmembrane region" description="Helical" evidence="9">
    <location>
        <begin position="86"/>
        <end position="103"/>
    </location>
</feature>
<dbReference type="InterPro" id="IPR006043">
    <property type="entry name" value="NCS2"/>
</dbReference>
<dbReference type="PANTHER" id="PTHR43337:SF1">
    <property type="entry name" value="XANTHINE_URACIL PERMEASE C887.17-RELATED"/>
    <property type="match status" value="1"/>
</dbReference>
<feature type="transmembrane region" description="Helical" evidence="9">
    <location>
        <begin position="359"/>
        <end position="379"/>
    </location>
</feature>
<sequence>MTEWLSRRFELESHGTSIRQEALGGTTTFLTLSYIIFVQPVVLSQAGMDAGAVLVATCLGGAIFTALMGLMTNYPIAMAPAMGHNFFFAFTVCGAASAGGLGYTWQEALGATAIAGAIFVVLSLVGLRERILHAVPGSLRHAIGVGIGLLIALVGMEYGGIVIDRPGTIIGLGALTATPVLLTIFGLALTGALMGLRVRGAILIGMLASAAVGIATGLIQFRGLASAPPSIAPTFLRLDLTGRWLESGFWTAVFIFLFLDMFDSVGTLVGVGERAGLMKNGVLPKAREALTVDALATAGGACLGTSTITSYIESAAGVSAGARTGLSNLVTSALFLLALFFTPLIQAVGGGVGIGPKKVLYPVIAPALIVVGSFMIASLKQIDWDDPTEYLPAFLCAVIMPFTFSITEGIAFGFILYSILKLVTGRSGEAHPLVYLMAMLFLFRYAFLAA</sequence>